<accession>A0AAW2Z3G4</accession>
<dbReference type="InterPro" id="IPR002893">
    <property type="entry name" value="Znf_MYND"/>
</dbReference>
<protein>
    <submittedName>
        <fullName evidence="6">Ubiquitin carboxyl-terminal hydrolase</fullName>
    </submittedName>
</protein>
<dbReference type="PROSITE" id="PS01360">
    <property type="entry name" value="ZF_MYND_1"/>
    <property type="match status" value="1"/>
</dbReference>
<keyword evidence="6" id="KW-0378">Hydrolase</keyword>
<dbReference type="SUPFAM" id="SSF144232">
    <property type="entry name" value="HIT/MYND zinc finger-like"/>
    <property type="match status" value="1"/>
</dbReference>
<organism evidence="6 7">
    <name type="scientific">Acrasis kona</name>
    <dbReference type="NCBI Taxonomy" id="1008807"/>
    <lineage>
        <taxon>Eukaryota</taxon>
        <taxon>Discoba</taxon>
        <taxon>Heterolobosea</taxon>
        <taxon>Tetramitia</taxon>
        <taxon>Eutetramitia</taxon>
        <taxon>Acrasidae</taxon>
        <taxon>Acrasis</taxon>
    </lineage>
</organism>
<dbReference type="EMBL" id="JAOPGA020001004">
    <property type="protein sequence ID" value="KAL0483954.1"/>
    <property type="molecule type" value="Genomic_DNA"/>
</dbReference>
<dbReference type="Gene3D" id="6.10.140.2220">
    <property type="match status" value="1"/>
</dbReference>
<evidence type="ECO:0000313" key="7">
    <source>
        <dbReference type="Proteomes" id="UP001431209"/>
    </source>
</evidence>
<dbReference type="PROSITE" id="PS50865">
    <property type="entry name" value="ZF_MYND_2"/>
    <property type="match status" value="1"/>
</dbReference>
<evidence type="ECO:0000256" key="4">
    <source>
        <dbReference type="PROSITE-ProRule" id="PRU00134"/>
    </source>
</evidence>
<evidence type="ECO:0000256" key="3">
    <source>
        <dbReference type="ARBA" id="ARBA00022833"/>
    </source>
</evidence>
<proteinExistence type="predicted"/>
<dbReference type="Proteomes" id="UP001431209">
    <property type="component" value="Unassembled WGS sequence"/>
</dbReference>
<keyword evidence="2 4" id="KW-0863">Zinc-finger</keyword>
<dbReference type="AlphaFoldDB" id="A0AAW2Z3G4"/>
<keyword evidence="1" id="KW-0479">Metal-binding</keyword>
<name>A0AAW2Z3G4_9EUKA</name>
<evidence type="ECO:0000259" key="5">
    <source>
        <dbReference type="PROSITE" id="PS50865"/>
    </source>
</evidence>
<keyword evidence="7" id="KW-1185">Reference proteome</keyword>
<evidence type="ECO:0000256" key="2">
    <source>
        <dbReference type="ARBA" id="ARBA00022771"/>
    </source>
</evidence>
<reference evidence="6 7" key="1">
    <citation type="submission" date="2024-03" db="EMBL/GenBank/DDBJ databases">
        <title>The Acrasis kona genome and developmental transcriptomes reveal deep origins of eukaryotic multicellular pathways.</title>
        <authorList>
            <person name="Sheikh S."/>
            <person name="Fu C.-J."/>
            <person name="Brown M.W."/>
            <person name="Baldauf S.L."/>
        </authorList>
    </citation>
    <scope>NUCLEOTIDE SEQUENCE [LARGE SCALE GENOMIC DNA]</scope>
    <source>
        <strain evidence="6 7">ATCC MYA-3509</strain>
    </source>
</reference>
<sequence length="235" mass="26959">MRCYSEYTCANCGKKDVKSRCSQCKFACYCSKECQVSHWKKVHKSECKPCIKLCSICTKSPDLCKCKNNPHHDDDGLMYEAPNTTMEERIENLKKFGDVVEKKSKGEIFGKNISRDLIDKGFPRILEKNRIRLHTMMEAYWTKDSLTLGGKEIPRYMFAAVCQSAYSKFIDFDWVEMTLMESVMINNAFQASDPKIYPLNDPELKEIFGALTICHESIKGCAFDNVSLDVTLTML</sequence>
<evidence type="ECO:0000313" key="6">
    <source>
        <dbReference type="EMBL" id="KAL0483954.1"/>
    </source>
</evidence>
<dbReference type="GO" id="GO:0008270">
    <property type="term" value="F:zinc ion binding"/>
    <property type="evidence" value="ECO:0007669"/>
    <property type="project" value="UniProtKB-KW"/>
</dbReference>
<feature type="domain" description="MYND-type" evidence="5">
    <location>
        <begin position="9"/>
        <end position="47"/>
    </location>
</feature>
<keyword evidence="3" id="KW-0862">Zinc</keyword>
<dbReference type="Pfam" id="PF01753">
    <property type="entry name" value="zf-MYND"/>
    <property type="match status" value="1"/>
</dbReference>
<gene>
    <name evidence="6" type="ORF">AKO1_014479</name>
</gene>
<comment type="caution">
    <text evidence="6">The sequence shown here is derived from an EMBL/GenBank/DDBJ whole genome shotgun (WGS) entry which is preliminary data.</text>
</comment>
<evidence type="ECO:0000256" key="1">
    <source>
        <dbReference type="ARBA" id="ARBA00022723"/>
    </source>
</evidence>
<dbReference type="GO" id="GO:0016787">
    <property type="term" value="F:hydrolase activity"/>
    <property type="evidence" value="ECO:0007669"/>
    <property type="project" value="UniProtKB-KW"/>
</dbReference>